<dbReference type="InterPro" id="IPR012902">
    <property type="entry name" value="N_methyl_site"/>
</dbReference>
<dbReference type="EMBL" id="JAAITS010000061">
    <property type="protein sequence ID" value="NSG87119.1"/>
    <property type="molecule type" value="Genomic_DNA"/>
</dbReference>
<dbReference type="GeneID" id="69515905"/>
<dbReference type="Pfam" id="PF07963">
    <property type="entry name" value="N_methyl"/>
    <property type="match status" value="1"/>
</dbReference>
<accession>A0ABX2HA95</accession>
<feature type="transmembrane region" description="Helical" evidence="1">
    <location>
        <begin position="7"/>
        <end position="31"/>
    </location>
</feature>
<protein>
    <submittedName>
        <fullName evidence="2">Type II secretion system protein</fullName>
    </submittedName>
</protein>
<proteinExistence type="predicted"/>
<evidence type="ECO:0000256" key="1">
    <source>
        <dbReference type="SAM" id="Phobius"/>
    </source>
</evidence>
<dbReference type="InterPro" id="IPR045584">
    <property type="entry name" value="Pilin-like"/>
</dbReference>
<keyword evidence="1" id="KW-0472">Membrane</keyword>
<keyword evidence="1" id="KW-1133">Transmembrane helix</keyword>
<organism evidence="2 3">
    <name type="scientific">Blautia faecis</name>
    <dbReference type="NCBI Taxonomy" id="871665"/>
    <lineage>
        <taxon>Bacteria</taxon>
        <taxon>Bacillati</taxon>
        <taxon>Bacillota</taxon>
        <taxon>Clostridia</taxon>
        <taxon>Lachnospirales</taxon>
        <taxon>Lachnospiraceae</taxon>
        <taxon>Blautia</taxon>
    </lineage>
</organism>
<keyword evidence="1" id="KW-0812">Transmembrane</keyword>
<comment type="caution">
    <text evidence="2">The sequence shown here is derived from an EMBL/GenBank/DDBJ whole genome shotgun (WGS) entry which is preliminary data.</text>
</comment>
<dbReference type="NCBIfam" id="TIGR02532">
    <property type="entry name" value="IV_pilin_GFxxxE"/>
    <property type="match status" value="1"/>
</dbReference>
<evidence type="ECO:0000313" key="3">
    <source>
        <dbReference type="Proteomes" id="UP001644719"/>
    </source>
</evidence>
<reference evidence="2 3" key="1">
    <citation type="journal article" date="2020" name="Cell Host Microbe">
        <title>Functional and Genomic Variation between Human-Derived Isolates of Lachnospiraceae Reveals Inter- and Intra-Species Diversity.</title>
        <authorList>
            <person name="Sorbara M.T."/>
            <person name="Littmann E.R."/>
            <person name="Fontana E."/>
            <person name="Moody T.U."/>
            <person name="Kohout C.E."/>
            <person name="Gjonbalaj M."/>
            <person name="Eaton V."/>
            <person name="Seok R."/>
            <person name="Leiner I.M."/>
            <person name="Pamer E.G."/>
        </authorList>
    </citation>
    <scope>NUCLEOTIDE SEQUENCE [LARGE SCALE GENOMIC DNA]</scope>
    <source>
        <strain evidence="2 3">MSK.17.74</strain>
    </source>
</reference>
<gene>
    <name evidence="2" type="ORF">G5B17_17310</name>
</gene>
<sequence length="271" mass="30170">MKKKRKGFTLAELLIVVAIIAVLVAIGIPIFTSQLEKSREATDAANIRVQYAQVMAEAITVDGNVNIDGKDFEKINLRQKQPDWQTETIPNSLGNFSVIEGIPGTQAWVEYHADTETVYIKFEGESQNGDSDSNGENNILIDSSSWDSTSGWEVINVKFENGKAILTPFSHKDSVLKQGGDGTIMLQANKKYKLVVNIEECGANLKVRLSNRNGNNTYLEQNIQKLGKYEFDYTHEEGRDDDVRISFEIPKGQEGKDSVCITSVSFIQVNN</sequence>
<evidence type="ECO:0000313" key="2">
    <source>
        <dbReference type="EMBL" id="NSG87119.1"/>
    </source>
</evidence>
<dbReference type="Proteomes" id="UP001644719">
    <property type="component" value="Unassembled WGS sequence"/>
</dbReference>
<keyword evidence="3" id="KW-1185">Reference proteome</keyword>
<dbReference type="Gene3D" id="3.30.700.10">
    <property type="entry name" value="Glycoprotein, Type 4 Pilin"/>
    <property type="match status" value="1"/>
</dbReference>
<name>A0ABX2HA95_9FIRM</name>
<dbReference type="RefSeq" id="WP_148463598.1">
    <property type="nucleotide sequence ID" value="NZ_JAAITS010000061.1"/>
</dbReference>
<dbReference type="SUPFAM" id="SSF54523">
    <property type="entry name" value="Pili subunits"/>
    <property type="match status" value="1"/>
</dbReference>